<dbReference type="PANTHER" id="PTHR48439">
    <property type="entry name" value="HEMIMETHYLATED DNA-BINDING DOMAIN-CONTAINING PROTEIN"/>
    <property type="match status" value="1"/>
</dbReference>
<evidence type="ECO:0000313" key="3">
    <source>
        <dbReference type="EMBL" id="SOB86919.1"/>
    </source>
</evidence>
<keyword evidence="4" id="KW-1185">Reference proteome</keyword>
<sequence>MTHHPVLAEAFAPGVPLPPVASARFTIGDVVKHRLLDFRGVVFDVDPVFANTDEWYEAIPEGIRPHKDQPFYHLLAENDESTYIAYVSQQNLVRDGSDEPVDHPAIAGLFDRLVDGRYRLRQQHRH</sequence>
<dbReference type="Proteomes" id="UP000219494">
    <property type="component" value="Unassembled WGS sequence"/>
</dbReference>
<feature type="domain" description="Hemimethylated DNA-binding" evidence="2">
    <location>
        <begin position="22"/>
        <end position="121"/>
    </location>
</feature>
<dbReference type="SMART" id="SM00992">
    <property type="entry name" value="YccV-like"/>
    <property type="match status" value="1"/>
</dbReference>
<evidence type="ECO:0000256" key="1">
    <source>
        <dbReference type="NCBIfam" id="TIGR02097"/>
    </source>
</evidence>
<dbReference type="InterPro" id="IPR036623">
    <property type="entry name" value="Hemimethylated_DNA-bd_sf"/>
</dbReference>
<dbReference type="InterPro" id="IPR011722">
    <property type="entry name" value="Hemimethylated_DNA-bd_dom"/>
</dbReference>
<dbReference type="PANTHER" id="PTHR48439:SF1">
    <property type="entry name" value="HEMIMETHYLATED DNA-BINDING DOMAIN-CONTAINING PROTEIN"/>
    <property type="match status" value="1"/>
</dbReference>
<gene>
    <name evidence="3" type="ORF">SAMN06297144_2031</name>
</gene>
<dbReference type="NCBIfam" id="TIGR02097">
    <property type="entry name" value="yccV"/>
    <property type="match status" value="1"/>
</dbReference>
<dbReference type="OrthoDB" id="9797680at2"/>
<dbReference type="GO" id="GO:0003677">
    <property type="term" value="F:DNA binding"/>
    <property type="evidence" value="ECO:0007669"/>
    <property type="project" value="UniProtKB-UniRule"/>
</dbReference>
<dbReference type="RefSeq" id="WP_097063877.1">
    <property type="nucleotide sequence ID" value="NZ_OBMI01000002.1"/>
</dbReference>
<dbReference type="AlphaFoldDB" id="A0A285QZV0"/>
<organism evidence="3 4">
    <name type="scientific">Sphingomonas guangdongensis</name>
    <dbReference type="NCBI Taxonomy" id="1141890"/>
    <lineage>
        <taxon>Bacteria</taxon>
        <taxon>Pseudomonadati</taxon>
        <taxon>Pseudomonadota</taxon>
        <taxon>Alphaproteobacteria</taxon>
        <taxon>Sphingomonadales</taxon>
        <taxon>Sphingomonadaceae</taxon>
        <taxon>Sphingomonas</taxon>
    </lineage>
</organism>
<name>A0A285QZV0_9SPHN</name>
<proteinExistence type="predicted"/>
<evidence type="ECO:0000313" key="4">
    <source>
        <dbReference type="Proteomes" id="UP000219494"/>
    </source>
</evidence>
<accession>A0A285QZV0</accession>
<dbReference type="EMBL" id="OBMI01000002">
    <property type="protein sequence ID" value="SOB86919.1"/>
    <property type="molecule type" value="Genomic_DNA"/>
</dbReference>
<dbReference type="InterPro" id="IPR053189">
    <property type="entry name" value="Clp_protease_adapter_ClpF"/>
</dbReference>
<dbReference type="Pfam" id="PF08755">
    <property type="entry name" value="YccV-like"/>
    <property type="match status" value="1"/>
</dbReference>
<keyword evidence="3" id="KW-0346">Stress response</keyword>
<evidence type="ECO:0000259" key="2">
    <source>
        <dbReference type="SMART" id="SM00992"/>
    </source>
</evidence>
<reference evidence="3 4" key="1">
    <citation type="submission" date="2017-07" db="EMBL/GenBank/DDBJ databases">
        <authorList>
            <person name="Sun Z.S."/>
            <person name="Albrecht U."/>
            <person name="Echele G."/>
            <person name="Lee C.C."/>
        </authorList>
    </citation>
    <scope>NUCLEOTIDE SEQUENCE [LARGE SCALE GENOMIC DNA]</scope>
    <source>
        <strain evidence="3 4">CGMCC 1.12672</strain>
    </source>
</reference>
<protein>
    <recommendedName>
        <fullName evidence="1">Heat shock protein HspQ</fullName>
    </recommendedName>
</protein>
<dbReference type="Gene3D" id="2.30.30.390">
    <property type="entry name" value="Hemimethylated DNA-binding domain"/>
    <property type="match status" value="1"/>
</dbReference>
<dbReference type="SUPFAM" id="SSF141255">
    <property type="entry name" value="YccV-like"/>
    <property type="match status" value="1"/>
</dbReference>